<dbReference type="PANTHER" id="PTHR42781">
    <property type="entry name" value="SPERMIDINE/PUTRESCINE IMPORT ATP-BINDING PROTEIN POTA"/>
    <property type="match status" value="1"/>
</dbReference>
<dbReference type="EMBL" id="UINC01118168">
    <property type="protein sequence ID" value="SVC91112.1"/>
    <property type="molecule type" value="Genomic_DNA"/>
</dbReference>
<proteinExistence type="predicted"/>
<evidence type="ECO:0000256" key="1">
    <source>
        <dbReference type="ARBA" id="ARBA00022448"/>
    </source>
</evidence>
<reference evidence="3" key="1">
    <citation type="submission" date="2018-05" db="EMBL/GenBank/DDBJ databases">
        <authorList>
            <person name="Lanie J.A."/>
            <person name="Ng W.-L."/>
            <person name="Kazmierczak K.M."/>
            <person name="Andrzejewski T.M."/>
            <person name="Davidsen T.M."/>
            <person name="Wayne K.J."/>
            <person name="Tettelin H."/>
            <person name="Glass J.I."/>
            <person name="Rusch D."/>
            <person name="Podicherti R."/>
            <person name="Tsui H.-C.T."/>
            <person name="Winkler M.E."/>
        </authorList>
    </citation>
    <scope>NUCLEOTIDE SEQUENCE</scope>
</reference>
<name>A0A382R1T4_9ZZZZ</name>
<evidence type="ECO:0000313" key="3">
    <source>
        <dbReference type="EMBL" id="SVC91112.1"/>
    </source>
</evidence>
<organism evidence="3">
    <name type="scientific">marine metagenome</name>
    <dbReference type="NCBI Taxonomy" id="408172"/>
    <lineage>
        <taxon>unclassified sequences</taxon>
        <taxon>metagenomes</taxon>
        <taxon>ecological metagenomes</taxon>
    </lineage>
</organism>
<dbReference type="SUPFAM" id="SSF52540">
    <property type="entry name" value="P-loop containing nucleoside triphosphate hydrolases"/>
    <property type="match status" value="1"/>
</dbReference>
<gene>
    <name evidence="3" type="ORF">METZ01_LOCUS343966</name>
</gene>
<dbReference type="AlphaFoldDB" id="A0A382R1T4"/>
<sequence>MEIRSVEFAYGEGGFHLSIPELKIHSGEHIAFVGPSGSGKTTLLRLLAGIVTPQSGTVSAGDIEISRISDADRRAFR</sequence>
<dbReference type="GO" id="GO:0016887">
    <property type="term" value="F:ATP hydrolysis activity"/>
    <property type="evidence" value="ECO:0007669"/>
    <property type="project" value="InterPro"/>
</dbReference>
<dbReference type="Gene3D" id="3.40.50.300">
    <property type="entry name" value="P-loop containing nucleotide triphosphate hydrolases"/>
    <property type="match status" value="1"/>
</dbReference>
<dbReference type="GO" id="GO:0005524">
    <property type="term" value="F:ATP binding"/>
    <property type="evidence" value="ECO:0007669"/>
    <property type="project" value="InterPro"/>
</dbReference>
<dbReference type="InterPro" id="IPR050093">
    <property type="entry name" value="ABC_SmlMolc_Importer"/>
</dbReference>
<dbReference type="Pfam" id="PF00005">
    <property type="entry name" value="ABC_tran"/>
    <property type="match status" value="1"/>
</dbReference>
<accession>A0A382R1T4</accession>
<protein>
    <recommendedName>
        <fullName evidence="2">ABC transporter domain-containing protein</fullName>
    </recommendedName>
</protein>
<dbReference type="InterPro" id="IPR003439">
    <property type="entry name" value="ABC_transporter-like_ATP-bd"/>
</dbReference>
<feature type="domain" description="ABC transporter" evidence="2">
    <location>
        <begin position="21"/>
        <end position="69"/>
    </location>
</feature>
<keyword evidence="1" id="KW-0813">Transport</keyword>
<dbReference type="InterPro" id="IPR027417">
    <property type="entry name" value="P-loop_NTPase"/>
</dbReference>
<dbReference type="PANTHER" id="PTHR42781:SF4">
    <property type="entry name" value="SPERMIDINE_PUTRESCINE IMPORT ATP-BINDING PROTEIN POTA"/>
    <property type="match status" value="1"/>
</dbReference>
<evidence type="ECO:0000259" key="2">
    <source>
        <dbReference type="Pfam" id="PF00005"/>
    </source>
</evidence>
<feature type="non-terminal residue" evidence="3">
    <location>
        <position position="77"/>
    </location>
</feature>